<keyword evidence="4" id="KW-1185">Reference proteome</keyword>
<protein>
    <submittedName>
        <fullName evidence="5">Ankyrin</fullName>
    </submittedName>
</protein>
<proteinExistence type="predicted"/>
<feature type="repeat" description="ANK" evidence="3">
    <location>
        <begin position="248"/>
        <end position="280"/>
    </location>
</feature>
<dbReference type="Proteomes" id="UP000504637">
    <property type="component" value="Unplaced"/>
</dbReference>
<dbReference type="GeneID" id="54359497"/>
<dbReference type="PROSITE" id="PS50088">
    <property type="entry name" value="ANK_REPEAT"/>
    <property type="match status" value="4"/>
</dbReference>
<dbReference type="PANTHER" id="PTHR24171">
    <property type="entry name" value="ANKYRIN REPEAT DOMAIN-CONTAINING PROTEIN 39-RELATED"/>
    <property type="match status" value="1"/>
</dbReference>
<evidence type="ECO:0000256" key="1">
    <source>
        <dbReference type="ARBA" id="ARBA00022737"/>
    </source>
</evidence>
<evidence type="ECO:0000256" key="3">
    <source>
        <dbReference type="PROSITE-ProRule" id="PRU00023"/>
    </source>
</evidence>
<feature type="non-terminal residue" evidence="5">
    <location>
        <position position="1"/>
    </location>
</feature>
<dbReference type="InterPro" id="IPR036770">
    <property type="entry name" value="Ankyrin_rpt-contain_sf"/>
</dbReference>
<dbReference type="PROSITE" id="PS50297">
    <property type="entry name" value="ANK_REP_REGION"/>
    <property type="match status" value="2"/>
</dbReference>
<dbReference type="Gene3D" id="1.25.40.20">
    <property type="entry name" value="Ankyrin repeat-containing domain"/>
    <property type="match status" value="1"/>
</dbReference>
<keyword evidence="1" id="KW-0677">Repeat</keyword>
<organism evidence="5">
    <name type="scientific">Dissoconium aciculare CBS 342.82</name>
    <dbReference type="NCBI Taxonomy" id="1314786"/>
    <lineage>
        <taxon>Eukaryota</taxon>
        <taxon>Fungi</taxon>
        <taxon>Dikarya</taxon>
        <taxon>Ascomycota</taxon>
        <taxon>Pezizomycotina</taxon>
        <taxon>Dothideomycetes</taxon>
        <taxon>Dothideomycetidae</taxon>
        <taxon>Mycosphaerellales</taxon>
        <taxon>Dissoconiaceae</taxon>
        <taxon>Dissoconium</taxon>
    </lineage>
</organism>
<feature type="repeat" description="ANK" evidence="3">
    <location>
        <begin position="215"/>
        <end position="247"/>
    </location>
</feature>
<evidence type="ECO:0000313" key="4">
    <source>
        <dbReference type="Proteomes" id="UP000504637"/>
    </source>
</evidence>
<reference evidence="5" key="3">
    <citation type="submission" date="2025-08" db="UniProtKB">
        <authorList>
            <consortium name="RefSeq"/>
        </authorList>
    </citation>
    <scope>IDENTIFICATION</scope>
    <source>
        <strain evidence="5">CBS 342.82</strain>
    </source>
</reference>
<feature type="repeat" description="ANK" evidence="3">
    <location>
        <begin position="314"/>
        <end position="346"/>
    </location>
</feature>
<reference evidence="5" key="1">
    <citation type="submission" date="2020-01" db="EMBL/GenBank/DDBJ databases">
        <authorList>
            <consortium name="DOE Joint Genome Institute"/>
            <person name="Haridas S."/>
            <person name="Albert R."/>
            <person name="Binder M."/>
            <person name="Bloem J."/>
            <person name="Labutti K."/>
            <person name="Salamov A."/>
            <person name="Andreopoulos B."/>
            <person name="Baker S.E."/>
            <person name="Barry K."/>
            <person name="Bills G."/>
            <person name="Bluhm B.H."/>
            <person name="Cannon C."/>
            <person name="Castanera R."/>
            <person name="Culley D.E."/>
            <person name="Daum C."/>
            <person name="Ezra D."/>
            <person name="Gonzalez J.B."/>
            <person name="Henrissat B."/>
            <person name="Kuo A."/>
            <person name="Liang C."/>
            <person name="Lipzen A."/>
            <person name="Lutzoni F."/>
            <person name="Magnuson J."/>
            <person name="Mondo S."/>
            <person name="Nolan M."/>
            <person name="Ohm R."/>
            <person name="Pangilinan J."/>
            <person name="Park H.-J."/>
            <person name="Ramirez L."/>
            <person name="Alfaro M."/>
            <person name="Sun H."/>
            <person name="Tritt A."/>
            <person name="Yoshinaga Y."/>
            <person name="Zwiers L.-H."/>
            <person name="Turgeon B.G."/>
            <person name="Goodwin S.B."/>
            <person name="Spatafora J.W."/>
            <person name="Crous P.W."/>
            <person name="Grigoriev I.V."/>
        </authorList>
    </citation>
    <scope>NUCLEOTIDE SEQUENCE</scope>
    <source>
        <strain evidence="5">CBS 342.82</strain>
    </source>
</reference>
<name>A0A6J3LYP9_9PEZI</name>
<dbReference type="SUPFAM" id="SSF48403">
    <property type="entry name" value="Ankyrin repeat"/>
    <property type="match status" value="1"/>
</dbReference>
<reference evidence="5" key="2">
    <citation type="submission" date="2020-04" db="EMBL/GenBank/DDBJ databases">
        <authorList>
            <consortium name="NCBI Genome Project"/>
        </authorList>
    </citation>
    <scope>NUCLEOTIDE SEQUENCE</scope>
    <source>
        <strain evidence="5">CBS 342.82</strain>
    </source>
</reference>
<dbReference type="AlphaFoldDB" id="A0A6J3LYP9"/>
<dbReference type="OrthoDB" id="1577640at2759"/>
<gene>
    <name evidence="5" type="ORF">K489DRAFT_323412</name>
</gene>
<evidence type="ECO:0000256" key="2">
    <source>
        <dbReference type="ARBA" id="ARBA00023043"/>
    </source>
</evidence>
<accession>A0A6J3LYP9</accession>
<dbReference type="SMART" id="SM00248">
    <property type="entry name" value="ANK"/>
    <property type="match status" value="5"/>
</dbReference>
<dbReference type="RefSeq" id="XP_033457804.1">
    <property type="nucleotide sequence ID" value="XM_033601697.1"/>
</dbReference>
<feature type="repeat" description="ANK" evidence="3">
    <location>
        <begin position="281"/>
        <end position="313"/>
    </location>
</feature>
<dbReference type="PANTHER" id="PTHR24171:SF10">
    <property type="entry name" value="ANKYRIN REPEAT DOMAIN-CONTAINING PROTEIN 29-LIKE"/>
    <property type="match status" value="1"/>
</dbReference>
<dbReference type="Pfam" id="PF12796">
    <property type="entry name" value="Ank_2"/>
    <property type="match status" value="2"/>
</dbReference>
<dbReference type="InterPro" id="IPR002110">
    <property type="entry name" value="Ankyrin_rpt"/>
</dbReference>
<keyword evidence="2 3" id="KW-0040">ANK repeat</keyword>
<sequence>VKAALLALPATLDETYERMLQNIAAEDQAYALTLLRWLAYSQAPLRLDEVAEISTIVPGEDPAAHDVVDIYNRGGLTDVLDILAGLVVMKDTKIRLAHFSVKEYLESTRTRGSVAQSFRLDPTREHRLIKESCLVYLMHYSNSEQKASSKQDLVVFPLLDYAAAMWYRHALLQQAEDYRCEIQLLESKTHQADWLKIHKPDMSWSRPFDNDDYDDKASSLYYASFIGRVGVVQLLLEAKADVNAQGGRYGTALQAASLRGYDKVVRLLLEAEADVNAQGGDYGNALQAASLRGYDKVVRLLLEAEADVNAQGGDYGTALYAASSGGHDKVVRLLLEAEADVNAQGGQYGTALYAASSRGHDKVVQLLLFAGAINKTGEDENTEE</sequence>
<evidence type="ECO:0000313" key="5">
    <source>
        <dbReference type="RefSeq" id="XP_033457804.1"/>
    </source>
</evidence>